<dbReference type="InterPro" id="IPR029058">
    <property type="entry name" value="AB_hydrolase_fold"/>
</dbReference>
<proteinExistence type="predicted"/>
<dbReference type="AlphaFoldDB" id="A0ABD3Q4S0"/>
<gene>
    <name evidence="6" type="ORF">ACHAW5_009940</name>
</gene>
<evidence type="ECO:0000256" key="2">
    <source>
        <dbReference type="ARBA" id="ARBA00022801"/>
    </source>
</evidence>
<evidence type="ECO:0000256" key="5">
    <source>
        <dbReference type="SAM" id="MobiDB-lite"/>
    </source>
</evidence>
<dbReference type="EC" id="3.1.1.47" evidence="1"/>
<feature type="compositionally biased region" description="Acidic residues" evidence="5">
    <location>
        <begin position="286"/>
        <end position="296"/>
    </location>
</feature>
<evidence type="ECO:0000256" key="1">
    <source>
        <dbReference type="ARBA" id="ARBA00013201"/>
    </source>
</evidence>
<accession>A0ABD3Q4S0</accession>
<organism evidence="6 7">
    <name type="scientific">Stephanodiscus triporus</name>
    <dbReference type="NCBI Taxonomy" id="2934178"/>
    <lineage>
        <taxon>Eukaryota</taxon>
        <taxon>Sar</taxon>
        <taxon>Stramenopiles</taxon>
        <taxon>Ochrophyta</taxon>
        <taxon>Bacillariophyta</taxon>
        <taxon>Coscinodiscophyceae</taxon>
        <taxon>Thalassiosirophycidae</taxon>
        <taxon>Stephanodiscales</taxon>
        <taxon>Stephanodiscaceae</taxon>
        <taxon>Stephanodiscus</taxon>
    </lineage>
</organism>
<evidence type="ECO:0000313" key="7">
    <source>
        <dbReference type="Proteomes" id="UP001530315"/>
    </source>
</evidence>
<sequence length="365" mass="40134">MAIPFSVHVRDEEEARAARYRATPPPPSSSSSTSTGGDGGGRGCRLVLFSHGLTGTGEENSIFCASLARRGYVVASIHHRDGSSCRAPSHVVGGDCTYYAHVPAGDDYDPRYRLRQVHVRAGEFLKVRSWLVGGGGGGDSAHDGDDDDDAGRHRRIVLDQIRPHLANDGCGGTIAAGFSYGATTAALAATLEPDKFRCAVLLDPWLHVDYSSRGVEFDFPPEAFGKGWPDDDDDDEEEEGADAGRMDGKVGLRTPSVFISSSQFRGYEKLYGATRRLADRINSHVDDDDDEKNDENDALRGGSSRRDRNRAEMHVIPDTVHSNFCDVVFWLPRRMARKVFRLGDADAYDAHEEILDKTVRFLRRF</sequence>
<dbReference type="Pfam" id="PF03403">
    <property type="entry name" value="PAF-AH_p_II"/>
    <property type="match status" value="1"/>
</dbReference>
<dbReference type="GO" id="GO:0003847">
    <property type="term" value="F:1-alkyl-2-acetylglycerophosphocholine esterase activity"/>
    <property type="evidence" value="ECO:0007669"/>
    <property type="project" value="UniProtKB-EC"/>
</dbReference>
<feature type="region of interest" description="Disordered" evidence="5">
    <location>
        <begin position="221"/>
        <end position="247"/>
    </location>
</feature>
<keyword evidence="4" id="KW-0443">Lipid metabolism</keyword>
<feature type="region of interest" description="Disordered" evidence="5">
    <location>
        <begin position="284"/>
        <end position="307"/>
    </location>
</feature>
<keyword evidence="3" id="KW-0442">Lipid degradation</keyword>
<keyword evidence="7" id="KW-1185">Reference proteome</keyword>
<dbReference type="Gene3D" id="3.40.50.1820">
    <property type="entry name" value="alpha/beta hydrolase"/>
    <property type="match status" value="1"/>
</dbReference>
<evidence type="ECO:0000256" key="3">
    <source>
        <dbReference type="ARBA" id="ARBA00022963"/>
    </source>
</evidence>
<name>A0ABD3Q4S0_9STRA</name>
<feature type="compositionally biased region" description="Acidic residues" evidence="5">
    <location>
        <begin position="230"/>
        <end position="241"/>
    </location>
</feature>
<protein>
    <recommendedName>
        <fullName evidence="1">1-alkyl-2-acetylglycerophosphocholine esterase</fullName>
        <ecNumber evidence="1">3.1.1.47</ecNumber>
    </recommendedName>
</protein>
<keyword evidence="2" id="KW-0378">Hydrolase</keyword>
<dbReference type="EMBL" id="JALLAZ020000450">
    <property type="protein sequence ID" value="KAL3794959.1"/>
    <property type="molecule type" value="Genomic_DNA"/>
</dbReference>
<evidence type="ECO:0000256" key="4">
    <source>
        <dbReference type="ARBA" id="ARBA00023098"/>
    </source>
</evidence>
<reference evidence="6 7" key="1">
    <citation type="submission" date="2024-10" db="EMBL/GenBank/DDBJ databases">
        <title>Updated reference genomes for cyclostephanoid diatoms.</title>
        <authorList>
            <person name="Roberts W.R."/>
            <person name="Alverson A.J."/>
        </authorList>
    </citation>
    <scope>NUCLEOTIDE SEQUENCE [LARGE SCALE GENOMIC DNA]</scope>
    <source>
        <strain evidence="6 7">AJA276-08</strain>
    </source>
</reference>
<dbReference type="GO" id="GO:0016042">
    <property type="term" value="P:lipid catabolic process"/>
    <property type="evidence" value="ECO:0007669"/>
    <property type="project" value="UniProtKB-KW"/>
</dbReference>
<dbReference type="PANTHER" id="PTHR10272:SF0">
    <property type="entry name" value="PLATELET-ACTIVATING FACTOR ACETYLHYDROLASE"/>
    <property type="match status" value="1"/>
</dbReference>
<dbReference type="Proteomes" id="UP001530315">
    <property type="component" value="Unassembled WGS sequence"/>
</dbReference>
<comment type="caution">
    <text evidence="6">The sequence shown here is derived from an EMBL/GenBank/DDBJ whole genome shotgun (WGS) entry which is preliminary data.</text>
</comment>
<feature type="region of interest" description="Disordered" evidence="5">
    <location>
        <begin position="14"/>
        <end position="40"/>
    </location>
</feature>
<dbReference type="SUPFAM" id="SSF53474">
    <property type="entry name" value="alpha/beta-Hydrolases"/>
    <property type="match status" value="1"/>
</dbReference>
<evidence type="ECO:0000313" key="6">
    <source>
        <dbReference type="EMBL" id="KAL3794959.1"/>
    </source>
</evidence>
<dbReference type="PANTHER" id="PTHR10272">
    <property type="entry name" value="PLATELET-ACTIVATING FACTOR ACETYLHYDROLASE"/>
    <property type="match status" value="1"/>
</dbReference>